<gene>
    <name evidence="2" type="ORF">SDC9_69411</name>
</gene>
<proteinExistence type="predicted"/>
<organism evidence="2">
    <name type="scientific">bioreactor metagenome</name>
    <dbReference type="NCBI Taxonomy" id="1076179"/>
    <lineage>
        <taxon>unclassified sequences</taxon>
        <taxon>metagenomes</taxon>
        <taxon>ecological metagenomes</taxon>
    </lineage>
</organism>
<dbReference type="AlphaFoldDB" id="A0A644Y329"/>
<protein>
    <submittedName>
        <fullName evidence="2">Uncharacterized protein</fullName>
    </submittedName>
</protein>
<dbReference type="EMBL" id="VSSQ01003923">
    <property type="protein sequence ID" value="MPM22950.1"/>
    <property type="molecule type" value="Genomic_DNA"/>
</dbReference>
<feature type="region of interest" description="Disordered" evidence="1">
    <location>
        <begin position="33"/>
        <end position="64"/>
    </location>
</feature>
<comment type="caution">
    <text evidence="2">The sequence shown here is derived from an EMBL/GenBank/DDBJ whole genome shotgun (WGS) entry which is preliminary data.</text>
</comment>
<accession>A0A644Y329</accession>
<reference evidence="2" key="1">
    <citation type="submission" date="2019-08" db="EMBL/GenBank/DDBJ databases">
        <authorList>
            <person name="Kucharzyk K."/>
            <person name="Murdoch R.W."/>
            <person name="Higgins S."/>
            <person name="Loffler F."/>
        </authorList>
    </citation>
    <scope>NUCLEOTIDE SEQUENCE</scope>
</reference>
<evidence type="ECO:0000313" key="2">
    <source>
        <dbReference type="EMBL" id="MPM22950.1"/>
    </source>
</evidence>
<name>A0A644Y329_9ZZZZ</name>
<sequence>MDGHFAVRAAFLFGWFRFSGFGALELAAERSGGVDRLDDKKQHERHNEEIENGRDERAVADAHAADLPDEVGKVGIRYESDQGRYDVVHQ</sequence>
<evidence type="ECO:0000256" key="1">
    <source>
        <dbReference type="SAM" id="MobiDB-lite"/>
    </source>
</evidence>